<name>A0A449AIT5_9BACT</name>
<evidence type="ECO:0000259" key="4">
    <source>
        <dbReference type="Pfam" id="PF26361"/>
    </source>
</evidence>
<dbReference type="Pfam" id="PF26361">
    <property type="entry name" value="MIB_arm"/>
    <property type="match status" value="1"/>
</dbReference>
<dbReference type="NCBIfam" id="TIGR04526">
    <property type="entry name" value="predic_Ig_block"/>
    <property type="match status" value="1"/>
</dbReference>
<dbReference type="InterPro" id="IPR058861">
    <property type="entry name" value="MIB_arm"/>
</dbReference>
<evidence type="ECO:0000256" key="2">
    <source>
        <dbReference type="SAM" id="SignalP"/>
    </source>
</evidence>
<dbReference type="PROSITE" id="PS51257">
    <property type="entry name" value="PROKAR_LIPOPROTEIN"/>
    <property type="match status" value="1"/>
</dbReference>
<feature type="region of interest" description="Disordered" evidence="1">
    <location>
        <begin position="80"/>
        <end position="146"/>
    </location>
</feature>
<dbReference type="RefSeq" id="WP_129720772.1">
    <property type="nucleotide sequence ID" value="NZ_LR214986.1"/>
</dbReference>
<dbReference type="InterPro" id="IPR030942">
    <property type="entry name" value="Mycoplas_M_dom"/>
</dbReference>
<feature type="region of interest" description="Disordered" evidence="1">
    <location>
        <begin position="164"/>
        <end position="187"/>
    </location>
</feature>
<feature type="signal peptide" evidence="2">
    <location>
        <begin position="1"/>
        <end position="23"/>
    </location>
</feature>
<proteinExistence type="predicted"/>
<evidence type="ECO:0000259" key="3">
    <source>
        <dbReference type="Pfam" id="PF26360"/>
    </source>
</evidence>
<feature type="domain" description="Mycoplasma immunoglobulin binding protein arm" evidence="4">
    <location>
        <begin position="200"/>
        <end position="340"/>
    </location>
</feature>
<evidence type="ECO:0000256" key="1">
    <source>
        <dbReference type="SAM" id="MobiDB-lite"/>
    </source>
</evidence>
<feature type="domain" description="IgG-blocking virulence" evidence="3">
    <location>
        <begin position="344"/>
        <end position="541"/>
    </location>
</feature>
<dbReference type="Proteomes" id="UP000289506">
    <property type="component" value="Plasmid 13"/>
</dbReference>
<dbReference type="AlphaFoldDB" id="A0A449AIT5"/>
<feature type="compositionally biased region" description="Basic and acidic residues" evidence="1">
    <location>
        <begin position="97"/>
        <end position="117"/>
    </location>
</feature>
<feature type="domain" description="Mycoplasma immunoglobulin binding protein M2" evidence="5">
    <location>
        <begin position="552"/>
        <end position="746"/>
    </location>
</feature>
<accession>A0A449AIT5</accession>
<gene>
    <name evidence="6" type="ORF">NCTC10142_00692</name>
</gene>
<evidence type="ECO:0000313" key="6">
    <source>
        <dbReference type="EMBL" id="VEU64925.1"/>
    </source>
</evidence>
<geneLocation type="plasmid" evidence="6 7">
    <name>13</name>
</geneLocation>
<keyword evidence="2" id="KW-0732">Signal</keyword>
<feature type="compositionally biased region" description="Basic and acidic residues" evidence="1">
    <location>
        <begin position="168"/>
        <end position="178"/>
    </location>
</feature>
<dbReference type="Pfam" id="PF26364">
    <property type="entry name" value="MIB_M2"/>
    <property type="match status" value="1"/>
</dbReference>
<organism evidence="6 7">
    <name type="scientific">Mycoplasmopsis cynos</name>
    <dbReference type="NCBI Taxonomy" id="171284"/>
    <lineage>
        <taxon>Bacteria</taxon>
        <taxon>Bacillati</taxon>
        <taxon>Mycoplasmatota</taxon>
        <taxon>Mycoplasmoidales</taxon>
        <taxon>Metamycoplasmataceae</taxon>
        <taxon>Mycoplasmopsis</taxon>
    </lineage>
</organism>
<evidence type="ECO:0000259" key="5">
    <source>
        <dbReference type="Pfam" id="PF26364"/>
    </source>
</evidence>
<reference evidence="6 7" key="1">
    <citation type="submission" date="2019-01" db="EMBL/GenBank/DDBJ databases">
        <authorList>
            <consortium name="Pathogen Informatics"/>
        </authorList>
    </citation>
    <scope>NUCLEOTIDE SEQUENCE [LARGE SCALE GENOMIC DNA]</scope>
    <source>
        <strain evidence="6 7">NCTC10142</strain>
        <plasmid evidence="7">13</plasmid>
    </source>
</reference>
<dbReference type="Pfam" id="PF26360">
    <property type="entry name" value="MIB_M1"/>
    <property type="match status" value="1"/>
</dbReference>
<sequence>MKKMLNRKTKLALILVSTSVACSALSSGIIYNSIPNTTFSDKFSITSNFKKELISKNNLNLKDLNPSGADVNIKEIIIDKPLPKPEPKPNPVPVPEIKPELKPKPKPEPTPEVKEAPKTSPIPNPTPQPTPTPAPKPIPKPQLPKSTKQKITFENFSSFTADVTIPPDRIDSRDDIEKGITNPDGYKAEIVPDVNSVEVTEEHRNTTRKNARGSLNKYIGIPFLKDNYTDDDYARLLNDGPNRDALINIIWKFRDLLLNGDKVYDFLTDQGKSKYQDIKKIQNQDVRFLRLITYIDVSKFNKLSDNAENNLSKGLLISKDESNVYINANGEIDSRAYSPISNKVTSRLQRDNKLKRVFGYDSYFKRNPDDVANGSYPGWTKTDVTSSAEYSKYNVSHSDGISIIKLTRDKKDDKLRNEGIVVEIDTANPSGYSKTLKLIQELKNDGKEITSYRIKNIGKNDANQRFREIFDALPDVLPQLELFFVSQNTSALAALENKKIKELSLYTSENSLAEGWSLYPFALRNTSWVNTIDYNVSREYGYGVKVFTRITFDSLSFEDSDYDGTSYNRINDGLRMAYWTRNNEPIFQGGFGAGLHPDSNEGGNSYPLGLDLSRVTRKKTLRGLIFYDINKPSNTPRKLKRIVLYNNSENWNVDTDELNHAQFDVLSTQQPQMPRSKIIFSNGKETKKIRIAPTKEVSTLTSDGLNNLNILLNYSDGTFSNSTIIEVPKGATDLYNTLKGTGRNVQYFDPNQPDFDFS</sequence>
<dbReference type="InterPro" id="IPR030941">
    <property type="entry name" value="Predic_Ig_block"/>
</dbReference>
<feature type="compositionally biased region" description="Pro residues" evidence="1">
    <location>
        <begin position="120"/>
        <end position="142"/>
    </location>
</feature>
<feature type="chain" id="PRO_5019471152" description="Immunoglobulin-blocking virulence protein" evidence="2">
    <location>
        <begin position="24"/>
        <end position="758"/>
    </location>
</feature>
<keyword evidence="6" id="KW-0614">Plasmid</keyword>
<dbReference type="InterPro" id="IPR058860">
    <property type="entry name" value="MIB_M2"/>
</dbReference>
<dbReference type="EMBL" id="LR214986">
    <property type="protein sequence ID" value="VEU64925.1"/>
    <property type="molecule type" value="Genomic_DNA"/>
</dbReference>
<dbReference type="NCBIfam" id="TIGR04524">
    <property type="entry name" value="mycoplas_M_dom"/>
    <property type="match status" value="1"/>
</dbReference>
<protein>
    <recommendedName>
        <fullName evidence="8">Immunoglobulin-blocking virulence protein</fullName>
    </recommendedName>
</protein>
<evidence type="ECO:0008006" key="8">
    <source>
        <dbReference type="Google" id="ProtNLM"/>
    </source>
</evidence>
<evidence type="ECO:0000313" key="7">
    <source>
        <dbReference type="Proteomes" id="UP000289506"/>
    </source>
</evidence>